<dbReference type="PANTHER" id="PTHR30466:SF1">
    <property type="entry name" value="FMN REDUCTASE (NADH) RUTF"/>
    <property type="match status" value="1"/>
</dbReference>
<proteinExistence type="predicted"/>
<keyword evidence="4" id="KW-1185">Reference proteome</keyword>
<feature type="domain" description="Flavin reductase like" evidence="2">
    <location>
        <begin position="18"/>
        <end position="161"/>
    </location>
</feature>
<evidence type="ECO:0000259" key="2">
    <source>
        <dbReference type="SMART" id="SM00903"/>
    </source>
</evidence>
<dbReference type="GO" id="GO:0042602">
    <property type="term" value="F:riboflavin reductase (NADPH) activity"/>
    <property type="evidence" value="ECO:0007669"/>
    <property type="project" value="TreeGrafter"/>
</dbReference>
<dbReference type="PANTHER" id="PTHR30466">
    <property type="entry name" value="FLAVIN REDUCTASE"/>
    <property type="match status" value="1"/>
</dbReference>
<dbReference type="EMBL" id="JAUSUZ010000001">
    <property type="protein sequence ID" value="MDQ0363431.1"/>
    <property type="molecule type" value="Genomic_DNA"/>
</dbReference>
<dbReference type="Pfam" id="PF01613">
    <property type="entry name" value="Flavin_Reduct"/>
    <property type="match status" value="1"/>
</dbReference>
<comment type="caution">
    <text evidence="3">The sequence shown here is derived from an EMBL/GenBank/DDBJ whole genome shotgun (WGS) entry which is preliminary data.</text>
</comment>
<gene>
    <name evidence="3" type="ORF">J2S42_000100</name>
</gene>
<dbReference type="GO" id="GO:0010181">
    <property type="term" value="F:FMN binding"/>
    <property type="evidence" value="ECO:0007669"/>
    <property type="project" value="InterPro"/>
</dbReference>
<organism evidence="3 4">
    <name type="scientific">Catenuloplanes indicus</name>
    <dbReference type="NCBI Taxonomy" id="137267"/>
    <lineage>
        <taxon>Bacteria</taxon>
        <taxon>Bacillati</taxon>
        <taxon>Actinomycetota</taxon>
        <taxon>Actinomycetes</taxon>
        <taxon>Micromonosporales</taxon>
        <taxon>Micromonosporaceae</taxon>
        <taxon>Catenuloplanes</taxon>
    </lineage>
</organism>
<sequence>MTISDIDTGLSARFRDAFRGYPTGVALISATGPDGPAGLTASSVASVSVDPPALSFSVMGSPSARVITAAPAFVVHLLGPAHADVARSFARPGAPRFTPEQGWLTLPTGEPLLRDAQAALRCRPLHLLPVGTSTVVVAEVVEVLLGVPGDRLIHHDRTFRTVDAPKGH</sequence>
<dbReference type="SMART" id="SM00903">
    <property type="entry name" value="Flavin_Reduct"/>
    <property type="match status" value="1"/>
</dbReference>
<dbReference type="AlphaFoldDB" id="A0AAE3VTJ2"/>
<dbReference type="GO" id="GO:0006208">
    <property type="term" value="P:pyrimidine nucleobase catabolic process"/>
    <property type="evidence" value="ECO:0007669"/>
    <property type="project" value="TreeGrafter"/>
</dbReference>
<dbReference type="Proteomes" id="UP001240236">
    <property type="component" value="Unassembled WGS sequence"/>
</dbReference>
<evidence type="ECO:0000256" key="1">
    <source>
        <dbReference type="ARBA" id="ARBA00023002"/>
    </source>
</evidence>
<protein>
    <submittedName>
        <fullName evidence="3">Flavin reductase (DIM6/NTAB) family NADH-FMN oxidoreductase RutF</fullName>
    </submittedName>
</protein>
<evidence type="ECO:0000313" key="3">
    <source>
        <dbReference type="EMBL" id="MDQ0363431.1"/>
    </source>
</evidence>
<accession>A0AAE3VTJ2</accession>
<keyword evidence="1" id="KW-0560">Oxidoreductase</keyword>
<reference evidence="3 4" key="1">
    <citation type="submission" date="2023-07" db="EMBL/GenBank/DDBJ databases">
        <title>Sequencing the genomes of 1000 actinobacteria strains.</title>
        <authorList>
            <person name="Klenk H.-P."/>
        </authorList>
    </citation>
    <scope>NUCLEOTIDE SEQUENCE [LARGE SCALE GENOMIC DNA]</scope>
    <source>
        <strain evidence="3 4">DSM 44709</strain>
    </source>
</reference>
<dbReference type="Gene3D" id="2.30.110.10">
    <property type="entry name" value="Electron Transport, Fmn-binding Protein, Chain A"/>
    <property type="match status" value="1"/>
</dbReference>
<name>A0AAE3VTJ2_9ACTN</name>
<dbReference type="InterPro" id="IPR012349">
    <property type="entry name" value="Split_barrel_FMN-bd"/>
</dbReference>
<dbReference type="InterPro" id="IPR002563">
    <property type="entry name" value="Flavin_Rdtase-like_dom"/>
</dbReference>
<dbReference type="InterPro" id="IPR050268">
    <property type="entry name" value="NADH-dep_flavin_reductase"/>
</dbReference>
<evidence type="ECO:0000313" key="4">
    <source>
        <dbReference type="Proteomes" id="UP001240236"/>
    </source>
</evidence>
<dbReference type="SUPFAM" id="SSF50475">
    <property type="entry name" value="FMN-binding split barrel"/>
    <property type="match status" value="1"/>
</dbReference>
<dbReference type="RefSeq" id="WP_307234061.1">
    <property type="nucleotide sequence ID" value="NZ_JAUSUZ010000001.1"/>
</dbReference>